<dbReference type="Proteomes" id="UP000019487">
    <property type="component" value="Unassembled WGS sequence"/>
</dbReference>
<gene>
    <name evidence="2" type="ORF">SBOR_3610</name>
</gene>
<reference evidence="2" key="1">
    <citation type="journal article" date="2014" name="Genome Announc.">
        <title>Draft genome sequence of Sclerotinia borealis, a psychrophilic plant pathogenic fungus.</title>
        <authorList>
            <person name="Mardanov A.V."/>
            <person name="Beletsky A.V."/>
            <person name="Kadnikov V.V."/>
            <person name="Ignatov A.N."/>
            <person name="Ravin N.V."/>
        </authorList>
    </citation>
    <scope>NUCLEOTIDE SEQUENCE [LARGE SCALE GENOMIC DNA]</scope>
    <source>
        <strain evidence="2">F-4128</strain>
    </source>
</reference>
<dbReference type="HOGENOM" id="CLU_005650_0_0_1"/>
<dbReference type="OrthoDB" id="4757558at2759"/>
<dbReference type="EMBL" id="AYSA01000158">
    <property type="protein sequence ID" value="ESZ95990.1"/>
    <property type="molecule type" value="Genomic_DNA"/>
</dbReference>
<feature type="compositionally biased region" description="Polar residues" evidence="1">
    <location>
        <begin position="488"/>
        <end position="498"/>
    </location>
</feature>
<accession>W9CNA6</accession>
<feature type="compositionally biased region" description="Basic residues" evidence="1">
    <location>
        <begin position="514"/>
        <end position="530"/>
    </location>
</feature>
<comment type="caution">
    <text evidence="2">The sequence shown here is derived from an EMBL/GenBank/DDBJ whole genome shotgun (WGS) entry which is preliminary data.</text>
</comment>
<feature type="compositionally biased region" description="Basic and acidic residues" evidence="1">
    <location>
        <begin position="630"/>
        <end position="640"/>
    </location>
</feature>
<evidence type="ECO:0000256" key="1">
    <source>
        <dbReference type="SAM" id="MobiDB-lite"/>
    </source>
</evidence>
<feature type="region of interest" description="Disordered" evidence="1">
    <location>
        <begin position="486"/>
        <end position="550"/>
    </location>
</feature>
<protein>
    <submittedName>
        <fullName evidence="2">Uncharacterized protein</fullName>
    </submittedName>
</protein>
<feature type="compositionally biased region" description="Low complexity" evidence="1">
    <location>
        <begin position="967"/>
        <end position="980"/>
    </location>
</feature>
<keyword evidence="3" id="KW-1185">Reference proteome</keyword>
<evidence type="ECO:0000313" key="3">
    <source>
        <dbReference type="Proteomes" id="UP000019487"/>
    </source>
</evidence>
<proteinExistence type="predicted"/>
<feature type="compositionally biased region" description="Polar residues" evidence="1">
    <location>
        <begin position="598"/>
        <end position="617"/>
    </location>
</feature>
<organism evidence="2 3">
    <name type="scientific">Sclerotinia borealis (strain F-4128)</name>
    <dbReference type="NCBI Taxonomy" id="1432307"/>
    <lineage>
        <taxon>Eukaryota</taxon>
        <taxon>Fungi</taxon>
        <taxon>Dikarya</taxon>
        <taxon>Ascomycota</taxon>
        <taxon>Pezizomycotina</taxon>
        <taxon>Leotiomycetes</taxon>
        <taxon>Helotiales</taxon>
        <taxon>Sclerotiniaceae</taxon>
        <taxon>Sclerotinia</taxon>
    </lineage>
</organism>
<feature type="region of interest" description="Disordered" evidence="1">
    <location>
        <begin position="955"/>
        <end position="997"/>
    </location>
</feature>
<evidence type="ECO:0000313" key="2">
    <source>
        <dbReference type="EMBL" id="ESZ95990.1"/>
    </source>
</evidence>
<feature type="region of interest" description="Disordered" evidence="1">
    <location>
        <begin position="586"/>
        <end position="641"/>
    </location>
</feature>
<feature type="region of interest" description="Disordered" evidence="1">
    <location>
        <begin position="78"/>
        <end position="120"/>
    </location>
</feature>
<name>W9CNA6_SCLBF</name>
<sequence length="1335" mass="147851">MRFPRIKSPVSVTESLIDLDMVCENVTKLEETGIQSSELDNSWDNSIVPDNDLVDSNSVDFLDPTPNPLTAKNLEALSNSTNFSPSKRRNKSSSASTDRSGSVEEVVNQVEDQDRQEIPPIDNSATETTIANILSLYGSPSILQLINSRNLDLVGDLVGRIVHFDLREPISQDSQRFGSPPVAGKNGLLSWLTSQEKMADLIIQSGSREFFPWGWNTAIFSRAVRLGVRTACKVPYHMSTQTGHWYKPVNREERDRVAWKVLGDTILGLQESGIKPISDEFRLLVDDFYSGKEVKSPEYYAYPSDPKTLTAEKDSSTVGKDSVSKPFRITKIDMDKYGQNLYRNLYGETEDNLKQETQKQGLGDVKHIVNLYLLEVIKMNEIEDALKLVEKEMDLPKSSLTIAKVQGTEVRRSPEHPTYINKLNTLEKNKEEAGKAAARTALEDFVQNINIHGLDSIMGSETWSITHVRTIPTLDESAEEATIVETVTADSENRSTSPLLIPDNSESKNETAPKKKKKKKTKGKPNAKKVAKQEEEDPESTGAEAASQTTEIADKLYPSIASDPLNYEFDDSMNLAIEDESKWNVVKTKPSRPKGPRTTYQSDSVHSSKSYKHNASVNVKVPPNQKVGQKKGEISTKVSDHIAATTTKPGDKFEIESFNDFPEIISPWKKVTKRDDAAKAEPTVMVGQPALPKMDLDIFGGIAAIVENGLTSTEAQIAADKMPALPSKEQSDLPVEVAAEDSSNVNKYDDFAHVDATRTLAYEIAKEVVHVSIEEVEFTSTISPEYEAGNTATIPLEEVSHVRGLTLEHDAPIYLGRILDFPHRARRRFRSSSTTAAFFASSSSTEVNDDEEYSDSTLIIERPNSVAKISSMDPIVDNAIAVGDSSTTAGTPMDTIIGNVIPADSFSAIDNLSTDIIGITSTVADSPVSDCASLDTVVYNEPIVADSCSIEVHIGDEESPSPEEGTSISDSGSVSAASSAMTIHGPQPQGFHPSFLESNSQNLDLMAPTSMGYRTHIQHASVASYEIGEQNMTQFSNGWSQQQVSNSTILHESPHTHADPNSVQIPFDCTYCAKHYYATTESPMVLCHGCGLNSGVKYCSIACLLAGSLTHADVCLQESVEEFEIPTVDHSPAYQIYYTGPLAISSSDELPIKKSKYNYRQKVFGMYCHSGPFPQLLVAWARKNDLLHTLQGQDATEATKRTGSYFVFKSSLTSNERRTNPDSTVICTIKLRPSDHMVQVISRCMKACFSSHCEHDIQEFLFRLIKDFLSDDEAFDCFPHTEDRTTVFYEFQHQFHLEFGFHADMQRNQSDKFDFELEWPLVDHLLNQFEIGTSD</sequence>